<reference evidence="1" key="1">
    <citation type="submission" date="2020-01" db="EMBL/GenBank/DDBJ databases">
        <authorList>
            <person name="Yang Y."/>
            <person name="Kwon Y.M."/>
        </authorList>
    </citation>
    <scope>NUCLEOTIDE SEQUENCE</scope>
    <source>
        <strain evidence="1">PG104</strain>
    </source>
</reference>
<dbReference type="EMBL" id="CP047289">
    <property type="protein sequence ID" value="QUS36084.1"/>
    <property type="molecule type" value="Genomic_DNA"/>
</dbReference>
<dbReference type="KEGG" id="fap:GR316_07260"/>
<accession>A0A8J8MT96</accession>
<dbReference type="AlphaFoldDB" id="A0A8J8MT96"/>
<keyword evidence="2" id="KW-1185">Reference proteome</keyword>
<name>A0A8J8MT96_9RHOB</name>
<evidence type="ECO:0000313" key="2">
    <source>
        <dbReference type="Proteomes" id="UP000679284"/>
    </source>
</evidence>
<gene>
    <name evidence="1" type="ORF">GR316_07260</name>
</gene>
<proteinExistence type="predicted"/>
<evidence type="ECO:0000313" key="1">
    <source>
        <dbReference type="EMBL" id="QUS36084.1"/>
    </source>
</evidence>
<dbReference type="RefSeq" id="WP_211783306.1">
    <property type="nucleotide sequence ID" value="NZ_CP047289.1"/>
</dbReference>
<dbReference type="Proteomes" id="UP000679284">
    <property type="component" value="Chromosome"/>
</dbReference>
<organism evidence="1 2">
    <name type="scientific">Falsirhodobacter algicola</name>
    <dbReference type="NCBI Taxonomy" id="2692330"/>
    <lineage>
        <taxon>Bacteria</taxon>
        <taxon>Pseudomonadati</taxon>
        <taxon>Pseudomonadota</taxon>
        <taxon>Alphaproteobacteria</taxon>
        <taxon>Rhodobacterales</taxon>
        <taxon>Paracoccaceae</taxon>
        <taxon>Falsirhodobacter</taxon>
    </lineage>
</organism>
<sequence length="238" mass="26672">MKLQLSLNRMRMQMMSIERMMRLLQSELETQIGALAPADVNRFADVPSGLSRLLQNGETMAPRLAEAYKPFADAVWVGLDHEKGSASATVALKAASEPAALGTFRSARLSINPVFPLAEKPGWLTLETDIDLDPLRRARGMRLDLVSFFDIASRNEVNIARNVQIGLRRFWEDGNFDDLLNYQMPVSTMPFEHAVTVPDSTFAELQLDRAHRLSLIFVLPTAGDYTFHMDYLSIKSLG</sequence>
<protein>
    <submittedName>
        <fullName evidence="1">Uncharacterized protein</fullName>
    </submittedName>
</protein>